<comment type="subcellular location">
    <subcellularLocation>
        <location evidence="1">Cell membrane</location>
        <topology evidence="1">Multi-pass membrane protein</topology>
    </subcellularLocation>
</comment>
<organism evidence="9">
    <name type="scientific">bioreactor metagenome</name>
    <dbReference type="NCBI Taxonomy" id="1076179"/>
    <lineage>
        <taxon>unclassified sequences</taxon>
        <taxon>metagenomes</taxon>
        <taxon>ecological metagenomes</taxon>
    </lineage>
</organism>
<proteinExistence type="predicted"/>
<comment type="caution">
    <text evidence="9">The sequence shown here is derived from an EMBL/GenBank/DDBJ whole genome shotgun (WGS) entry which is preliminary data.</text>
</comment>
<dbReference type="GO" id="GO:0005886">
    <property type="term" value="C:plasma membrane"/>
    <property type="evidence" value="ECO:0007669"/>
    <property type="project" value="UniProtKB-SubCell"/>
</dbReference>
<sequence length="338" mass="36617">MIKKAIKSSQFALFLLFVVTVAIFGVINPDILTRASLFSLARTCAVPAIFALAIMIIMVIGELDMSFCMIGAFASYSTMYFLTEREMSSVSIFLVFLMSIAIGVVLQLFNWVLVDRLRLQSFIATLGTQSFLKGTILAFVSSSYIYKLPASVNKLGTWYLATASYSSGVASQLPGAIIFTLLMYVALYLTLEYTNFGRQLYAVGGDADAARRAGINVSRVRFFAFLIVGVICGVGGVVHNSLGRCSLPMPTDLVGTELTGIAAVVLGRGSQMHAKGIAIGTLLGIVLLQFISNNLIMIGIPTYYQSFVTGAIIFVGLVMQMRQRGGLLKVLRKEVHAE</sequence>
<gene>
    <name evidence="9" type="primary">rbsC_23</name>
    <name evidence="9" type="ORF">SDC9_64987</name>
</gene>
<dbReference type="CDD" id="cd06579">
    <property type="entry name" value="TM_PBP1_transp_AraH_like"/>
    <property type="match status" value="1"/>
</dbReference>
<protein>
    <submittedName>
        <fullName evidence="9">Ribose import permease protein RbsC</fullName>
    </submittedName>
</protein>
<keyword evidence="5 8" id="KW-0812">Transmembrane</keyword>
<dbReference type="Pfam" id="PF02653">
    <property type="entry name" value="BPD_transp_2"/>
    <property type="match status" value="1"/>
</dbReference>
<keyword evidence="6 8" id="KW-1133">Transmembrane helix</keyword>
<dbReference type="EMBL" id="VSSQ01003011">
    <property type="protein sequence ID" value="MPM18574.1"/>
    <property type="molecule type" value="Genomic_DNA"/>
</dbReference>
<evidence type="ECO:0000256" key="2">
    <source>
        <dbReference type="ARBA" id="ARBA00022448"/>
    </source>
</evidence>
<feature type="transmembrane region" description="Helical" evidence="8">
    <location>
        <begin position="220"/>
        <end position="241"/>
    </location>
</feature>
<keyword evidence="2" id="KW-0813">Transport</keyword>
<dbReference type="InterPro" id="IPR001851">
    <property type="entry name" value="ABC_transp_permease"/>
</dbReference>
<keyword evidence="3" id="KW-1003">Cell membrane</keyword>
<feature type="transmembrane region" description="Helical" evidence="8">
    <location>
        <begin position="302"/>
        <end position="319"/>
    </location>
</feature>
<keyword evidence="4" id="KW-0997">Cell inner membrane</keyword>
<evidence type="ECO:0000256" key="7">
    <source>
        <dbReference type="ARBA" id="ARBA00023136"/>
    </source>
</evidence>
<keyword evidence="7 8" id="KW-0472">Membrane</keyword>
<feature type="transmembrane region" description="Helical" evidence="8">
    <location>
        <begin position="89"/>
        <end position="109"/>
    </location>
</feature>
<feature type="transmembrane region" description="Helical" evidence="8">
    <location>
        <begin position="169"/>
        <end position="191"/>
    </location>
</feature>
<evidence type="ECO:0000256" key="3">
    <source>
        <dbReference type="ARBA" id="ARBA00022475"/>
    </source>
</evidence>
<reference evidence="9" key="1">
    <citation type="submission" date="2019-08" db="EMBL/GenBank/DDBJ databases">
        <authorList>
            <person name="Kucharzyk K."/>
            <person name="Murdoch R.W."/>
            <person name="Higgins S."/>
            <person name="Loffler F."/>
        </authorList>
    </citation>
    <scope>NUCLEOTIDE SEQUENCE</scope>
</reference>
<dbReference type="PANTHER" id="PTHR32196:SF21">
    <property type="entry name" value="ABC TRANSPORTER PERMEASE PROTEIN YPHD-RELATED"/>
    <property type="match status" value="1"/>
</dbReference>
<dbReference type="GO" id="GO:0022857">
    <property type="term" value="F:transmembrane transporter activity"/>
    <property type="evidence" value="ECO:0007669"/>
    <property type="project" value="InterPro"/>
</dbReference>
<evidence type="ECO:0000256" key="6">
    <source>
        <dbReference type="ARBA" id="ARBA00022989"/>
    </source>
</evidence>
<evidence type="ECO:0000313" key="9">
    <source>
        <dbReference type="EMBL" id="MPM18574.1"/>
    </source>
</evidence>
<dbReference type="AlphaFoldDB" id="A0A644XWY8"/>
<evidence type="ECO:0000256" key="1">
    <source>
        <dbReference type="ARBA" id="ARBA00004651"/>
    </source>
</evidence>
<evidence type="ECO:0000256" key="5">
    <source>
        <dbReference type="ARBA" id="ARBA00022692"/>
    </source>
</evidence>
<evidence type="ECO:0000256" key="4">
    <source>
        <dbReference type="ARBA" id="ARBA00022519"/>
    </source>
</evidence>
<feature type="transmembrane region" description="Helical" evidence="8">
    <location>
        <begin position="39"/>
        <end position="60"/>
    </location>
</feature>
<feature type="transmembrane region" description="Helical" evidence="8">
    <location>
        <begin position="67"/>
        <end position="83"/>
    </location>
</feature>
<dbReference type="PANTHER" id="PTHR32196">
    <property type="entry name" value="ABC TRANSPORTER PERMEASE PROTEIN YPHD-RELATED-RELATED"/>
    <property type="match status" value="1"/>
</dbReference>
<accession>A0A644XWY8</accession>
<evidence type="ECO:0000256" key="8">
    <source>
        <dbReference type="SAM" id="Phobius"/>
    </source>
</evidence>
<name>A0A644XWY8_9ZZZZ</name>